<dbReference type="EMBL" id="CP002363">
    <property type="protein sequence ID" value="ADV64550.1"/>
    <property type="molecule type" value="Genomic_DNA"/>
</dbReference>
<reference evidence="7 8" key="2">
    <citation type="journal article" date="2011" name="Stand. Genomic Sci.">
        <title>Complete genome sequence of Desulfurococcus mucosus type strain (O7/1).</title>
        <authorList>
            <person name="Wirth R."/>
            <person name="Chertkov O."/>
            <person name="Held B."/>
            <person name="Lapidus A."/>
            <person name="Nolan M."/>
            <person name="Lucas S."/>
            <person name="Hammon N."/>
            <person name="Deshpande S."/>
            <person name="Cheng J.F."/>
            <person name="Tapia R."/>
            <person name="Han C."/>
            <person name="Goodwin L."/>
            <person name="Pitluck S."/>
            <person name="Liolios K."/>
            <person name="Ioanna P."/>
            <person name="Ivanova N."/>
            <person name="Mavromatis K."/>
            <person name="Mikhailova N."/>
            <person name="Pati A."/>
            <person name="Chen A."/>
            <person name="Palaniappan K."/>
            <person name="Land M."/>
            <person name="Hauser L."/>
            <person name="Chang Y.J."/>
            <person name="Jeffries C.D."/>
            <person name="Bilek Y."/>
            <person name="Hader T."/>
            <person name="Rohde M."/>
            <person name="Spring S."/>
            <person name="Sikorski J."/>
            <person name="Goker M."/>
            <person name="Woyke T."/>
            <person name="Bristow J."/>
            <person name="Eisen J.A."/>
            <person name="Markowitz V."/>
            <person name="Hugenholtz P."/>
            <person name="Kyrpides N.C."/>
            <person name="Klenk H.P."/>
        </authorList>
    </citation>
    <scope>NUCLEOTIDE SEQUENCE [LARGE SCALE GENOMIC DNA]</scope>
    <source>
        <strain evidence="8">ATCC 35584 / DSM 2162 / JCM 9187 / O7/1</strain>
    </source>
</reference>
<dbReference type="InterPro" id="IPR006638">
    <property type="entry name" value="Elp3/MiaA/NifB-like_rSAM"/>
</dbReference>
<dbReference type="Proteomes" id="UP000001068">
    <property type="component" value="Chromosome"/>
</dbReference>
<dbReference type="Gene3D" id="3.80.30.20">
    <property type="entry name" value="tm_1862 like domain"/>
    <property type="match status" value="1"/>
</dbReference>
<dbReference type="InterPro" id="IPR051198">
    <property type="entry name" value="BchE-like"/>
</dbReference>
<evidence type="ECO:0000256" key="4">
    <source>
        <dbReference type="ARBA" id="ARBA00023004"/>
    </source>
</evidence>
<comment type="cofactor">
    <cofactor evidence="1">
        <name>[4Fe-4S] cluster</name>
        <dbReference type="ChEBI" id="CHEBI:49883"/>
    </cofactor>
</comment>
<dbReference type="STRING" id="765177.Desmu_0231"/>
<dbReference type="GO" id="GO:0046872">
    <property type="term" value="F:metal ion binding"/>
    <property type="evidence" value="ECO:0007669"/>
    <property type="project" value="UniProtKB-KW"/>
</dbReference>
<dbReference type="SMART" id="SM00729">
    <property type="entry name" value="Elp3"/>
    <property type="match status" value="1"/>
</dbReference>
<dbReference type="GO" id="GO:0051536">
    <property type="term" value="F:iron-sulfur cluster binding"/>
    <property type="evidence" value="ECO:0007669"/>
    <property type="project" value="UniProtKB-KW"/>
</dbReference>
<dbReference type="RefSeq" id="WP_013561772.1">
    <property type="nucleotide sequence ID" value="NC_014961.1"/>
</dbReference>
<dbReference type="SFLD" id="SFLDG01082">
    <property type="entry name" value="B12-binding_domain_containing"/>
    <property type="match status" value="1"/>
</dbReference>
<evidence type="ECO:0000313" key="8">
    <source>
        <dbReference type="Proteomes" id="UP000001068"/>
    </source>
</evidence>
<evidence type="ECO:0000256" key="1">
    <source>
        <dbReference type="ARBA" id="ARBA00001966"/>
    </source>
</evidence>
<dbReference type="HOGENOM" id="CLU_508670_0_0_2"/>
<evidence type="ECO:0000256" key="3">
    <source>
        <dbReference type="ARBA" id="ARBA00022723"/>
    </source>
</evidence>
<evidence type="ECO:0000256" key="5">
    <source>
        <dbReference type="ARBA" id="ARBA00023014"/>
    </source>
</evidence>
<accession>E8R7S4</accession>
<dbReference type="PROSITE" id="PS51918">
    <property type="entry name" value="RADICAL_SAM"/>
    <property type="match status" value="1"/>
</dbReference>
<reference evidence="8" key="1">
    <citation type="submission" date="2010-11" db="EMBL/GenBank/DDBJ databases">
        <title>The complete genome of Desulfurococcus mucosus DSM 2162.</title>
        <authorList>
            <consortium name="US DOE Joint Genome Institute (JGI-PGF)"/>
            <person name="Lucas S."/>
            <person name="Copeland A."/>
            <person name="Lapidus A."/>
            <person name="Bruce D."/>
            <person name="Goodwin L."/>
            <person name="Pitluck S."/>
            <person name="Kyrpides N."/>
            <person name="Mavromatis K."/>
            <person name="Pagani I."/>
            <person name="Ivanova N."/>
            <person name="Ovchinnikova G."/>
            <person name="Chertkov O."/>
            <person name="Held B."/>
            <person name="Brettin T."/>
            <person name="Detter J.C."/>
            <person name="Tapia R."/>
            <person name="Han C."/>
            <person name="Land M."/>
            <person name="Hauser L."/>
            <person name="Markowitz V."/>
            <person name="Cheng J.-F."/>
            <person name="Hugenholtz P."/>
            <person name="Woyke T."/>
            <person name="Wu D."/>
            <person name="Wirth R."/>
            <person name="Bilek Y."/>
            <person name="Hader T."/>
            <person name="Klenk H.-P."/>
            <person name="Eisen J.A."/>
        </authorList>
    </citation>
    <scope>NUCLEOTIDE SEQUENCE [LARGE SCALE GENOMIC DNA]</scope>
    <source>
        <strain evidence="8">ATCC 35584 / DSM 2162 / JCM 9187 / O7/1</strain>
    </source>
</reference>
<dbReference type="PANTHER" id="PTHR43409:SF17">
    <property type="entry name" value="METHYLTHIOTRANSFERASE MJ0865-RELATED"/>
    <property type="match status" value="1"/>
</dbReference>
<dbReference type="InterPro" id="IPR023404">
    <property type="entry name" value="rSAM_horseshoe"/>
</dbReference>
<keyword evidence="5" id="KW-0411">Iron-sulfur</keyword>
<keyword evidence="3" id="KW-0479">Metal-binding</keyword>
<dbReference type="PANTHER" id="PTHR43409">
    <property type="entry name" value="ANAEROBIC MAGNESIUM-PROTOPORPHYRIN IX MONOMETHYL ESTER CYCLASE-RELATED"/>
    <property type="match status" value="1"/>
</dbReference>
<dbReference type="GO" id="GO:0003824">
    <property type="term" value="F:catalytic activity"/>
    <property type="evidence" value="ECO:0007669"/>
    <property type="project" value="InterPro"/>
</dbReference>
<evidence type="ECO:0000313" key="7">
    <source>
        <dbReference type="EMBL" id="ADV64550.1"/>
    </source>
</evidence>
<keyword evidence="4" id="KW-0408">Iron</keyword>
<dbReference type="InterPro" id="IPR007197">
    <property type="entry name" value="rSAM"/>
</dbReference>
<dbReference type="AlphaFoldDB" id="E8R7S4"/>
<dbReference type="KEGG" id="dmu:Desmu_0231"/>
<dbReference type="OrthoDB" id="2305at2157"/>
<proteinExistence type="predicted"/>
<dbReference type="CDD" id="cd01335">
    <property type="entry name" value="Radical_SAM"/>
    <property type="match status" value="1"/>
</dbReference>
<keyword evidence="8" id="KW-1185">Reference proteome</keyword>
<gene>
    <name evidence="7" type="ordered locus">Desmu_0231</name>
</gene>
<evidence type="ECO:0000256" key="2">
    <source>
        <dbReference type="ARBA" id="ARBA00022691"/>
    </source>
</evidence>
<keyword evidence="2" id="KW-0949">S-adenosyl-L-methionine</keyword>
<organism evidence="7 8">
    <name type="scientific">Desulfurococcus mucosus (strain ATCC 35584 / DSM 2162 / JCM 9187 / O7/1)</name>
    <dbReference type="NCBI Taxonomy" id="765177"/>
    <lineage>
        <taxon>Archaea</taxon>
        <taxon>Thermoproteota</taxon>
        <taxon>Thermoprotei</taxon>
        <taxon>Desulfurococcales</taxon>
        <taxon>Desulfurococcaceae</taxon>
        <taxon>Desulfurococcus</taxon>
    </lineage>
</organism>
<dbReference type="Pfam" id="PF04055">
    <property type="entry name" value="Radical_SAM"/>
    <property type="match status" value="1"/>
</dbReference>
<evidence type="ECO:0000259" key="6">
    <source>
        <dbReference type="PROSITE" id="PS51918"/>
    </source>
</evidence>
<dbReference type="InterPro" id="IPR058240">
    <property type="entry name" value="rSAM_sf"/>
</dbReference>
<protein>
    <submittedName>
        <fullName evidence="7">Radical SAM domain protein</fullName>
    </submittedName>
</protein>
<sequence length="528" mass="57786">MLVVDALARSTGRRYSTHDVVGAGPRLVAGILSERTEAMLLPYERVVGDKGVLAEASYLFISIMSSDLGALDRLVTYARRVNPSLKVVAGGPASFQYASLLMEHGVDYVIVGEAEIPLPRFLDCIVEEKCDPSTVPALGFRVNDSVRLTSSHIHTPRDVLSSIKPWTRVDETLVHPQVYRIYVEVVRGCSNYSRPMVKGHGGLNCVFCGNCRSDVGVKRLTCPAGIPPGCGFCSVPSMFGPARSRSIESIVREVEELVEHGARRIVLSAPDFLDYGRDLLVEGVLTHPCEPPANINAIEGLLSGISSLGPVSQGKVVVMIENIKACLVNEDVARVLGRYLRGTPIHIGLETGNDVFNERVLGKPVRVRHVLEAVRLLKGHGLRPYVYLMHSLPLASKTVYEDTIRVVNELGRIGVEKITLYKYTPLPNTAFEKLPPESKGVEKYIAELKTAVTRHNTRQKMMLLGSTLEAYVVENSGKLYGYPARHGPVIFLGSAPRKGLNGCLTLVEVTGVGDRYVKGRILRVKECP</sequence>
<dbReference type="Gene3D" id="3.40.50.280">
    <property type="entry name" value="Cobalamin-binding domain"/>
    <property type="match status" value="1"/>
</dbReference>
<dbReference type="eggNOG" id="arCOG01356">
    <property type="taxonomic scope" value="Archaea"/>
</dbReference>
<name>E8R7S4_DESM0</name>
<feature type="domain" description="Radical SAM core" evidence="6">
    <location>
        <begin position="207"/>
        <end position="461"/>
    </location>
</feature>
<dbReference type="SFLD" id="SFLDS00029">
    <property type="entry name" value="Radical_SAM"/>
    <property type="match status" value="2"/>
</dbReference>
<dbReference type="GeneID" id="10152922"/>
<dbReference type="SUPFAM" id="SSF102114">
    <property type="entry name" value="Radical SAM enzymes"/>
    <property type="match status" value="1"/>
</dbReference>